<dbReference type="Proteomes" id="UP000772434">
    <property type="component" value="Unassembled WGS sequence"/>
</dbReference>
<feature type="non-terminal residue" evidence="2">
    <location>
        <position position="144"/>
    </location>
</feature>
<evidence type="ECO:0000313" key="2">
    <source>
        <dbReference type="EMBL" id="KAF9040336.1"/>
    </source>
</evidence>
<dbReference type="EMBL" id="JADNRY010000560">
    <property type="protein sequence ID" value="KAF9040336.1"/>
    <property type="molecule type" value="Genomic_DNA"/>
</dbReference>
<keyword evidence="3" id="KW-1185">Reference proteome</keyword>
<reference evidence="2" key="1">
    <citation type="submission" date="2020-11" db="EMBL/GenBank/DDBJ databases">
        <authorList>
            <consortium name="DOE Joint Genome Institute"/>
            <person name="Ahrendt S."/>
            <person name="Riley R."/>
            <person name="Andreopoulos W."/>
            <person name="Labutti K."/>
            <person name="Pangilinan J."/>
            <person name="Ruiz-Duenas F.J."/>
            <person name="Barrasa J.M."/>
            <person name="Sanchez-Garcia M."/>
            <person name="Camarero S."/>
            <person name="Miyauchi S."/>
            <person name="Serrano A."/>
            <person name="Linde D."/>
            <person name="Babiker R."/>
            <person name="Drula E."/>
            <person name="Ayuso-Fernandez I."/>
            <person name="Pacheco R."/>
            <person name="Padilla G."/>
            <person name="Ferreira P."/>
            <person name="Barriuso J."/>
            <person name="Kellner H."/>
            <person name="Castanera R."/>
            <person name="Alfaro M."/>
            <person name="Ramirez L."/>
            <person name="Pisabarro A.G."/>
            <person name="Kuo A."/>
            <person name="Tritt A."/>
            <person name="Lipzen A."/>
            <person name="He G."/>
            <person name="Yan M."/>
            <person name="Ng V."/>
            <person name="Cullen D."/>
            <person name="Martin F."/>
            <person name="Rosso M.-N."/>
            <person name="Henrissat B."/>
            <person name="Hibbett D."/>
            <person name="Martinez A.T."/>
            <person name="Grigoriev I.V."/>
        </authorList>
    </citation>
    <scope>NUCLEOTIDE SEQUENCE</scope>
    <source>
        <strain evidence="2">AH 40177</strain>
    </source>
</reference>
<sequence length="144" mass="16445">MVLESCSLCHSTVFKPRVSITNDVYKHLRSTNILPENILSNTSALLLSVEKDIDDYESEIHQLQIRMTDVRNRRERLRTHAENLRSLFSPLRKLPNELLARFFSYACITNDLTGGQGGSAVILGSVCLRWRQLTLACPELWSNI</sequence>
<protein>
    <recommendedName>
        <fullName evidence="4">F-box domain-containing protein</fullName>
    </recommendedName>
</protein>
<accession>A0A9P5P603</accession>
<organism evidence="2 3">
    <name type="scientific">Rhodocollybia butyracea</name>
    <dbReference type="NCBI Taxonomy" id="206335"/>
    <lineage>
        <taxon>Eukaryota</taxon>
        <taxon>Fungi</taxon>
        <taxon>Dikarya</taxon>
        <taxon>Basidiomycota</taxon>
        <taxon>Agaricomycotina</taxon>
        <taxon>Agaricomycetes</taxon>
        <taxon>Agaricomycetidae</taxon>
        <taxon>Agaricales</taxon>
        <taxon>Marasmiineae</taxon>
        <taxon>Omphalotaceae</taxon>
        <taxon>Rhodocollybia</taxon>
    </lineage>
</organism>
<dbReference type="AlphaFoldDB" id="A0A9P5P603"/>
<keyword evidence="1" id="KW-0175">Coiled coil</keyword>
<comment type="caution">
    <text evidence="2">The sequence shown here is derived from an EMBL/GenBank/DDBJ whole genome shotgun (WGS) entry which is preliminary data.</text>
</comment>
<dbReference type="OrthoDB" id="3266451at2759"/>
<evidence type="ECO:0000256" key="1">
    <source>
        <dbReference type="SAM" id="Coils"/>
    </source>
</evidence>
<proteinExistence type="predicted"/>
<dbReference type="Gene3D" id="1.20.1280.50">
    <property type="match status" value="1"/>
</dbReference>
<evidence type="ECO:0008006" key="4">
    <source>
        <dbReference type="Google" id="ProtNLM"/>
    </source>
</evidence>
<evidence type="ECO:0000313" key="3">
    <source>
        <dbReference type="Proteomes" id="UP000772434"/>
    </source>
</evidence>
<name>A0A9P5P603_9AGAR</name>
<gene>
    <name evidence="2" type="ORF">BDP27DRAFT_1244614</name>
</gene>
<feature type="coiled-coil region" evidence="1">
    <location>
        <begin position="46"/>
        <end position="87"/>
    </location>
</feature>